<dbReference type="EMBL" id="JBHSBC010000018">
    <property type="protein sequence ID" value="MFC3982160.1"/>
    <property type="molecule type" value="Genomic_DNA"/>
</dbReference>
<keyword evidence="2" id="KW-1185">Reference proteome</keyword>
<gene>
    <name evidence="1" type="ORF">ACFOYY_18600</name>
</gene>
<dbReference type="RefSeq" id="WP_386190401.1">
    <property type="nucleotide sequence ID" value="NZ_JBHSBC010000018.1"/>
</dbReference>
<organism evidence="1 2">
    <name type="scientific">Streptosporangium jomthongense</name>
    <dbReference type="NCBI Taxonomy" id="1193683"/>
    <lineage>
        <taxon>Bacteria</taxon>
        <taxon>Bacillati</taxon>
        <taxon>Actinomycetota</taxon>
        <taxon>Actinomycetes</taxon>
        <taxon>Streptosporangiales</taxon>
        <taxon>Streptosporangiaceae</taxon>
        <taxon>Streptosporangium</taxon>
    </lineage>
</organism>
<reference evidence="2" key="1">
    <citation type="journal article" date="2019" name="Int. J. Syst. Evol. Microbiol.">
        <title>The Global Catalogue of Microorganisms (GCM) 10K type strain sequencing project: providing services to taxonomists for standard genome sequencing and annotation.</title>
        <authorList>
            <consortium name="The Broad Institute Genomics Platform"/>
            <consortium name="The Broad Institute Genome Sequencing Center for Infectious Disease"/>
            <person name="Wu L."/>
            <person name="Ma J."/>
        </authorList>
    </citation>
    <scope>NUCLEOTIDE SEQUENCE [LARGE SCALE GENOMIC DNA]</scope>
    <source>
        <strain evidence="2">TBRC 7912</strain>
    </source>
</reference>
<evidence type="ECO:0000313" key="1">
    <source>
        <dbReference type="EMBL" id="MFC3982160.1"/>
    </source>
</evidence>
<sequence>MAKGKKTAGHGRRPCTVSLPLVGTVAVPPPERLAFYAVLGVLGALKVIDWPVAIVVGAGHLLSEQHRSGLLQEAGEAAEAA</sequence>
<evidence type="ECO:0000313" key="2">
    <source>
        <dbReference type="Proteomes" id="UP001595698"/>
    </source>
</evidence>
<accession>A0ABV8F3C6</accession>
<comment type="caution">
    <text evidence="1">The sequence shown here is derived from an EMBL/GenBank/DDBJ whole genome shotgun (WGS) entry which is preliminary data.</text>
</comment>
<proteinExistence type="predicted"/>
<protein>
    <submittedName>
        <fullName evidence="1">Uncharacterized protein</fullName>
    </submittedName>
</protein>
<dbReference type="Proteomes" id="UP001595698">
    <property type="component" value="Unassembled WGS sequence"/>
</dbReference>
<name>A0ABV8F3C6_9ACTN</name>